<comment type="similarity">
    <text evidence="2">Belongs to the mis12 family.</text>
</comment>
<evidence type="ECO:0000256" key="2">
    <source>
        <dbReference type="ARBA" id="ARBA00008643"/>
    </source>
</evidence>
<evidence type="ECO:0000256" key="4">
    <source>
        <dbReference type="ARBA" id="ARBA00022618"/>
    </source>
</evidence>
<evidence type="ECO:0000256" key="7">
    <source>
        <dbReference type="ARBA" id="ARBA00023054"/>
    </source>
</evidence>
<keyword evidence="3" id="KW-0158">Chromosome</keyword>
<dbReference type="EMBL" id="LWDX02054297">
    <property type="protein sequence ID" value="OEL19212.1"/>
    <property type="molecule type" value="Genomic_DNA"/>
</dbReference>
<evidence type="ECO:0000256" key="10">
    <source>
        <dbReference type="SAM" id="Coils"/>
    </source>
</evidence>
<protein>
    <submittedName>
        <fullName evidence="11">Uncharacterized protein</fullName>
    </submittedName>
</protein>
<dbReference type="GO" id="GO:0000444">
    <property type="term" value="C:MIS12/MIND type complex"/>
    <property type="evidence" value="ECO:0007669"/>
    <property type="project" value="TreeGrafter"/>
</dbReference>
<evidence type="ECO:0000256" key="1">
    <source>
        <dbReference type="ARBA" id="ARBA00004629"/>
    </source>
</evidence>
<keyword evidence="9" id="KW-0137">Centromere</keyword>
<dbReference type="OrthoDB" id="1884855at2759"/>
<dbReference type="GO" id="GO:0005634">
    <property type="term" value="C:nucleus"/>
    <property type="evidence" value="ECO:0007669"/>
    <property type="project" value="InterPro"/>
</dbReference>
<gene>
    <name evidence="11" type="ORF">BAE44_0019769</name>
</gene>
<keyword evidence="12" id="KW-1185">Reference proteome</keyword>
<dbReference type="GO" id="GO:0000070">
    <property type="term" value="P:mitotic sister chromatid segregation"/>
    <property type="evidence" value="ECO:0007669"/>
    <property type="project" value="TreeGrafter"/>
</dbReference>
<evidence type="ECO:0000313" key="12">
    <source>
        <dbReference type="Proteomes" id="UP000095767"/>
    </source>
</evidence>
<dbReference type="Proteomes" id="UP000095767">
    <property type="component" value="Unassembled WGS sequence"/>
</dbReference>
<dbReference type="AlphaFoldDB" id="A0A1E5V227"/>
<keyword evidence="4" id="KW-0132">Cell division</keyword>
<dbReference type="Pfam" id="PF05859">
    <property type="entry name" value="Mis12"/>
    <property type="match status" value="1"/>
</dbReference>
<sequence>MEDGDESAAAAEAEAEAALGLSPQLFVDEVLDIIADVSAEAFEYCLQLRSLRILLSRNPSLDFLFCFGVLSTPWSPTGRLVNSPFFPLPFFSREAATPGVLGAATAAQKAADLQRDNSCAKESRKDGMSDSDLDVELDSLRRKLESANKESENLQREMSSLERQTTYKRKLDSAIAEIQKLFEDKFVQENFEDLAKAIPVLQQKIIGVNKKRTETGSLLDEQVCNTNGPRDNKRQALGKCNFPHGLFGSPVHRAIPCVYMPLT</sequence>
<dbReference type="PANTHER" id="PTHR14527:SF2">
    <property type="entry name" value="PROTEIN MIS12 HOMOLOG"/>
    <property type="match status" value="1"/>
</dbReference>
<comment type="subcellular location">
    <subcellularLocation>
        <location evidence="1">Chromosome</location>
        <location evidence="1">Centromere</location>
        <location evidence="1">Kinetochore</location>
    </subcellularLocation>
</comment>
<name>A0A1E5V227_9POAL</name>
<evidence type="ECO:0000313" key="11">
    <source>
        <dbReference type="EMBL" id="OEL19212.1"/>
    </source>
</evidence>
<dbReference type="GO" id="GO:0051301">
    <property type="term" value="P:cell division"/>
    <property type="evidence" value="ECO:0007669"/>
    <property type="project" value="UniProtKB-KW"/>
</dbReference>
<keyword evidence="6" id="KW-0995">Kinetochore</keyword>
<evidence type="ECO:0000256" key="8">
    <source>
        <dbReference type="ARBA" id="ARBA00023306"/>
    </source>
</evidence>
<evidence type="ECO:0000256" key="9">
    <source>
        <dbReference type="ARBA" id="ARBA00023328"/>
    </source>
</evidence>
<dbReference type="InterPro" id="IPR008685">
    <property type="entry name" value="Centromere_Mis12"/>
</dbReference>
<proteinExistence type="inferred from homology"/>
<organism evidence="11 12">
    <name type="scientific">Dichanthelium oligosanthes</name>
    <dbReference type="NCBI Taxonomy" id="888268"/>
    <lineage>
        <taxon>Eukaryota</taxon>
        <taxon>Viridiplantae</taxon>
        <taxon>Streptophyta</taxon>
        <taxon>Embryophyta</taxon>
        <taxon>Tracheophyta</taxon>
        <taxon>Spermatophyta</taxon>
        <taxon>Magnoliopsida</taxon>
        <taxon>Liliopsida</taxon>
        <taxon>Poales</taxon>
        <taxon>Poaceae</taxon>
        <taxon>PACMAD clade</taxon>
        <taxon>Panicoideae</taxon>
        <taxon>Panicodae</taxon>
        <taxon>Paniceae</taxon>
        <taxon>Dichantheliinae</taxon>
        <taxon>Dichanthelium</taxon>
    </lineage>
</organism>
<evidence type="ECO:0000256" key="6">
    <source>
        <dbReference type="ARBA" id="ARBA00022838"/>
    </source>
</evidence>
<reference evidence="11 12" key="1">
    <citation type="submission" date="2016-09" db="EMBL/GenBank/DDBJ databases">
        <title>The draft genome of Dichanthelium oligosanthes: A C3 panicoid grass species.</title>
        <authorList>
            <person name="Studer A.J."/>
            <person name="Schnable J.C."/>
            <person name="Brutnell T.P."/>
        </authorList>
    </citation>
    <scope>NUCLEOTIDE SEQUENCE [LARGE SCALE GENOMIC DNA]</scope>
    <source>
        <strain evidence="12">cv. Kellogg 1175</strain>
        <tissue evidence="11">Leaf</tissue>
    </source>
</reference>
<keyword evidence="8" id="KW-0131">Cell cycle</keyword>
<comment type="caution">
    <text evidence="11">The sequence shown here is derived from an EMBL/GenBank/DDBJ whole genome shotgun (WGS) entry which is preliminary data.</text>
</comment>
<dbReference type="STRING" id="888268.A0A1E5V227"/>
<evidence type="ECO:0000256" key="5">
    <source>
        <dbReference type="ARBA" id="ARBA00022776"/>
    </source>
</evidence>
<dbReference type="GO" id="GO:0051382">
    <property type="term" value="P:kinetochore assembly"/>
    <property type="evidence" value="ECO:0007669"/>
    <property type="project" value="TreeGrafter"/>
</dbReference>
<keyword evidence="5" id="KW-0498">Mitosis</keyword>
<evidence type="ECO:0000256" key="3">
    <source>
        <dbReference type="ARBA" id="ARBA00022454"/>
    </source>
</evidence>
<feature type="coiled-coil region" evidence="10">
    <location>
        <begin position="130"/>
        <end position="164"/>
    </location>
</feature>
<keyword evidence="7 10" id="KW-0175">Coiled coil</keyword>
<accession>A0A1E5V227</accession>
<dbReference type="PANTHER" id="PTHR14527">
    <property type="entry name" value="PROTEIN MIS12 HOMOLOG"/>
    <property type="match status" value="1"/>
</dbReference>